<comment type="subcellular location">
    <subcellularLocation>
        <location evidence="1">Nucleus</location>
    </subcellularLocation>
</comment>
<feature type="compositionally biased region" description="Basic residues" evidence="6">
    <location>
        <begin position="41"/>
        <end position="57"/>
    </location>
</feature>
<dbReference type="InterPro" id="IPR036128">
    <property type="entry name" value="Plus3-like_sf"/>
</dbReference>
<dbReference type="Proteomes" id="UP001447188">
    <property type="component" value="Unassembled WGS sequence"/>
</dbReference>
<keyword evidence="3" id="KW-0804">Transcription</keyword>
<feature type="coiled-coil region" evidence="5">
    <location>
        <begin position="465"/>
        <end position="498"/>
    </location>
</feature>
<sequence>MSLNPLDDELLMLAGEDDEDTKTTSPPRRKRSSPPTSASPAKKRSRPVVKKPSKKKTKRDDSDDDDGDSSALSEVGSSDMSSQSEADEAMDIASSSDEEDCVQNLYPLEGKYKDAADMTKLLAMEEIDREAVLAERAAQIERAQQDRHLRNLLKSRNAADWANGNAPAGGSSTRRSARTKSMPKKNEETTKRGKLDELKKIREERSTRAAGSGSGKPDRGDDDGPKRRNKTDEDEEKTGFAEELYTAKKEQREIQVSDVNRARIGRTGLGKLCDYPGFEDAVRDCFVRVSMYNQDTKANVYRIGLIKGFVTGKPYSMLDGKRRTDQHVRVLHSTSEKSFPMEFMSDSPMTEAEFIRFKKQCEVDKVTLPSLSTVEKKALDIRTLDSHTLTPEEVDDMIKKRNKDKIDPVQTVLKRAKLRQSRDIAVSQGDEAQILRFDKELQDLEDTLGRPHTRVDSQMDRLSRLNQENRKKNIAELRKAELDEKRAARRAAEEAEKSGAMSNPFARVKTKARIVHNSVEVRGEGGDPNSQGTSGDTPSGTPKGVGLIGNGTQKGRRINGIDDVIASLDFGIDIEI</sequence>
<dbReference type="PANTHER" id="PTHR13115">
    <property type="entry name" value="RNA POLYMERASE-ASSOCIATED PROTEIN RTF1 HOMOLOG"/>
    <property type="match status" value="1"/>
</dbReference>
<feature type="compositionally biased region" description="Polar residues" evidence="6">
    <location>
        <begin position="528"/>
        <end position="540"/>
    </location>
</feature>
<proteinExistence type="predicted"/>
<evidence type="ECO:0000256" key="3">
    <source>
        <dbReference type="ARBA" id="ARBA00023163"/>
    </source>
</evidence>
<feature type="compositionally biased region" description="Polar residues" evidence="6">
    <location>
        <begin position="71"/>
        <end position="84"/>
    </location>
</feature>
<evidence type="ECO:0000313" key="9">
    <source>
        <dbReference type="Proteomes" id="UP001447188"/>
    </source>
</evidence>
<keyword evidence="4" id="KW-0539">Nucleus</keyword>
<evidence type="ECO:0000313" key="8">
    <source>
        <dbReference type="EMBL" id="KAL0639329.1"/>
    </source>
</evidence>
<organism evidence="8 9">
    <name type="scientific">Discina gigas</name>
    <dbReference type="NCBI Taxonomy" id="1032678"/>
    <lineage>
        <taxon>Eukaryota</taxon>
        <taxon>Fungi</taxon>
        <taxon>Dikarya</taxon>
        <taxon>Ascomycota</taxon>
        <taxon>Pezizomycotina</taxon>
        <taxon>Pezizomycetes</taxon>
        <taxon>Pezizales</taxon>
        <taxon>Discinaceae</taxon>
        <taxon>Discina</taxon>
    </lineage>
</organism>
<evidence type="ECO:0000256" key="1">
    <source>
        <dbReference type="ARBA" id="ARBA00004123"/>
    </source>
</evidence>
<evidence type="ECO:0000256" key="5">
    <source>
        <dbReference type="SAM" id="Coils"/>
    </source>
</evidence>
<evidence type="ECO:0000256" key="2">
    <source>
        <dbReference type="ARBA" id="ARBA00023015"/>
    </source>
</evidence>
<name>A0ABR3GTT4_9PEZI</name>
<dbReference type="PANTHER" id="PTHR13115:SF8">
    <property type="entry name" value="RNA POLYMERASE-ASSOCIATED PROTEIN RTF1 HOMOLOG"/>
    <property type="match status" value="1"/>
</dbReference>
<feature type="compositionally biased region" description="Basic and acidic residues" evidence="6">
    <location>
        <begin position="216"/>
        <end position="226"/>
    </location>
</feature>
<evidence type="ECO:0000259" key="7">
    <source>
        <dbReference type="PROSITE" id="PS51360"/>
    </source>
</evidence>
<accession>A0ABR3GTT4</accession>
<dbReference type="SMART" id="SM00719">
    <property type="entry name" value="Plus3"/>
    <property type="match status" value="1"/>
</dbReference>
<feature type="region of interest" description="Disordered" evidence="6">
    <location>
        <begin position="518"/>
        <end position="551"/>
    </location>
</feature>
<dbReference type="SUPFAM" id="SSF159042">
    <property type="entry name" value="Plus3-like"/>
    <property type="match status" value="1"/>
</dbReference>
<evidence type="ECO:0000256" key="6">
    <source>
        <dbReference type="SAM" id="MobiDB-lite"/>
    </source>
</evidence>
<feature type="compositionally biased region" description="Acidic residues" evidence="6">
    <location>
        <begin position="1"/>
        <end position="20"/>
    </location>
</feature>
<feature type="region of interest" description="Disordered" evidence="6">
    <location>
        <begin position="1"/>
        <end position="101"/>
    </location>
</feature>
<reference evidence="8 9" key="1">
    <citation type="submission" date="2024-02" db="EMBL/GenBank/DDBJ databases">
        <title>Discinaceae phylogenomics.</title>
        <authorList>
            <person name="Dirks A.C."/>
            <person name="James T.Y."/>
        </authorList>
    </citation>
    <scope>NUCLEOTIDE SEQUENCE [LARGE SCALE GENOMIC DNA]</scope>
    <source>
        <strain evidence="8 9">ACD0624</strain>
    </source>
</reference>
<comment type="caution">
    <text evidence="8">The sequence shown here is derived from an EMBL/GenBank/DDBJ whole genome shotgun (WGS) entry which is preliminary data.</text>
</comment>
<feature type="compositionally biased region" description="Basic and acidic residues" evidence="6">
    <location>
        <begin position="184"/>
        <end position="207"/>
    </location>
</feature>
<keyword evidence="9" id="KW-1185">Reference proteome</keyword>
<evidence type="ECO:0000256" key="4">
    <source>
        <dbReference type="ARBA" id="ARBA00023242"/>
    </source>
</evidence>
<keyword evidence="2" id="KW-0805">Transcription regulation</keyword>
<dbReference type="Pfam" id="PF03126">
    <property type="entry name" value="Plus-3"/>
    <property type="match status" value="1"/>
</dbReference>
<keyword evidence="5" id="KW-0175">Coiled coil</keyword>
<feature type="compositionally biased region" description="Acidic residues" evidence="6">
    <location>
        <begin position="85"/>
        <end position="101"/>
    </location>
</feature>
<protein>
    <submittedName>
        <fullName evidence="8">RNA polymerase-associated protein rtf1</fullName>
    </submittedName>
</protein>
<dbReference type="PROSITE" id="PS51360">
    <property type="entry name" value="PLUS3"/>
    <property type="match status" value="1"/>
</dbReference>
<feature type="domain" description="Plus3" evidence="7">
    <location>
        <begin position="253"/>
        <end position="386"/>
    </location>
</feature>
<dbReference type="InterPro" id="IPR004343">
    <property type="entry name" value="Plus-3_dom"/>
</dbReference>
<feature type="region of interest" description="Disordered" evidence="6">
    <location>
        <begin position="143"/>
        <end position="246"/>
    </location>
</feature>
<feature type="compositionally biased region" description="Basic and acidic residues" evidence="6">
    <location>
        <begin position="237"/>
        <end position="246"/>
    </location>
</feature>
<dbReference type="Gene3D" id="3.90.70.200">
    <property type="entry name" value="Plus-3 domain"/>
    <property type="match status" value="1"/>
</dbReference>
<dbReference type="EMBL" id="JBBBZM010000012">
    <property type="protein sequence ID" value="KAL0639329.1"/>
    <property type="molecule type" value="Genomic_DNA"/>
</dbReference>
<gene>
    <name evidence="8" type="primary">RTF1</name>
    <name evidence="8" type="ORF">Q9L58_001555</name>
</gene>